<dbReference type="EMBL" id="OBQC01000015">
    <property type="protein sequence ID" value="SOC43258.1"/>
    <property type="molecule type" value="Genomic_DNA"/>
</dbReference>
<reference evidence="4" key="1">
    <citation type="submission" date="2017-08" db="EMBL/GenBank/DDBJ databases">
        <authorList>
            <person name="Varghese N."/>
            <person name="Submissions S."/>
        </authorList>
    </citation>
    <scope>NUCLEOTIDE SEQUENCE [LARGE SCALE GENOMIC DNA]</scope>
    <source>
        <strain evidence="4">JC23</strain>
    </source>
</reference>
<keyword evidence="4" id="KW-1185">Reference proteome</keyword>
<comment type="similarity">
    <text evidence="1">Belongs to the Nudix hydrolase family.</text>
</comment>
<accession>A0A285UPD4</accession>
<dbReference type="OrthoDB" id="9787880at2"/>
<dbReference type="RefSeq" id="WP_097150726.1">
    <property type="nucleotide sequence ID" value="NZ_OBQC01000015.1"/>
</dbReference>
<gene>
    <name evidence="3" type="ORF">SAMN05877842_11550</name>
</gene>
<dbReference type="InterPro" id="IPR015797">
    <property type="entry name" value="NUDIX_hydrolase-like_dom_sf"/>
</dbReference>
<evidence type="ECO:0000313" key="3">
    <source>
        <dbReference type="EMBL" id="SOC43258.1"/>
    </source>
</evidence>
<evidence type="ECO:0000256" key="1">
    <source>
        <dbReference type="ARBA" id="ARBA00005582"/>
    </source>
</evidence>
<organism evidence="3 4">
    <name type="scientific">Ureibacillus acetophenoni</name>
    <dbReference type="NCBI Taxonomy" id="614649"/>
    <lineage>
        <taxon>Bacteria</taxon>
        <taxon>Bacillati</taxon>
        <taxon>Bacillota</taxon>
        <taxon>Bacilli</taxon>
        <taxon>Bacillales</taxon>
        <taxon>Caryophanaceae</taxon>
        <taxon>Ureibacillus</taxon>
    </lineage>
</organism>
<dbReference type="PANTHER" id="PTHR43736:SF1">
    <property type="entry name" value="DIHYDRONEOPTERIN TRIPHOSPHATE DIPHOSPHATASE"/>
    <property type="match status" value="1"/>
</dbReference>
<feature type="domain" description="Nudix hydrolase" evidence="2">
    <location>
        <begin position="41"/>
        <end position="179"/>
    </location>
</feature>
<dbReference type="Pfam" id="PF00293">
    <property type="entry name" value="NUDIX"/>
    <property type="match status" value="1"/>
</dbReference>
<evidence type="ECO:0000313" key="4">
    <source>
        <dbReference type="Proteomes" id="UP000219252"/>
    </source>
</evidence>
<dbReference type="CDD" id="cd03674">
    <property type="entry name" value="NUDIX_Hydrolase"/>
    <property type="match status" value="1"/>
</dbReference>
<sequence length="188" mass="21875">MNLKKQFQEYTPCNAQEEKDREIILRYMDTFDNLLTRENEFAHFTASAWLVNKERTKVLMAYHNIYNSWSWVGGHADGEENLLYVAIKEAKEETGLVNVEPVSSDIYSIEILGVPAHEKRGQHVATHVHLNVTYLLEADEDELTQIKPDENSDIAWMEIDEAVEASTEPEMKVVYRKLNEKLRVYQAR</sequence>
<dbReference type="Proteomes" id="UP000219252">
    <property type="component" value="Unassembled WGS sequence"/>
</dbReference>
<evidence type="ECO:0000259" key="2">
    <source>
        <dbReference type="PROSITE" id="PS51462"/>
    </source>
</evidence>
<dbReference type="PROSITE" id="PS51462">
    <property type="entry name" value="NUDIX"/>
    <property type="match status" value="1"/>
</dbReference>
<dbReference type="AlphaFoldDB" id="A0A285UPD4"/>
<dbReference type="Gene3D" id="3.90.79.10">
    <property type="entry name" value="Nucleoside Triphosphate Pyrophosphohydrolase"/>
    <property type="match status" value="1"/>
</dbReference>
<dbReference type="SUPFAM" id="SSF55811">
    <property type="entry name" value="Nudix"/>
    <property type="match status" value="1"/>
</dbReference>
<proteinExistence type="inferred from homology"/>
<name>A0A285UPD4_9BACL</name>
<dbReference type="InterPro" id="IPR000086">
    <property type="entry name" value="NUDIX_hydrolase_dom"/>
</dbReference>
<protein>
    <submittedName>
        <fullName evidence="3">ADP-ribose pyrophosphatase YjhB (NUDIX family)</fullName>
    </submittedName>
</protein>
<dbReference type="PANTHER" id="PTHR43736">
    <property type="entry name" value="ADP-RIBOSE PYROPHOSPHATASE"/>
    <property type="match status" value="1"/>
</dbReference>